<dbReference type="Gene3D" id="3.40.50.300">
    <property type="entry name" value="P-loop containing nucleotide triphosphate hydrolases"/>
    <property type="match status" value="1"/>
</dbReference>
<keyword evidence="2 8" id="KW-0812">Transmembrane</keyword>
<evidence type="ECO:0000256" key="1">
    <source>
        <dbReference type="ARBA" id="ARBA00004141"/>
    </source>
</evidence>
<feature type="transmembrane region" description="Helical" evidence="8">
    <location>
        <begin position="166"/>
        <end position="187"/>
    </location>
</feature>
<feature type="domain" description="ABC transmembrane type-1" evidence="10">
    <location>
        <begin position="31"/>
        <end position="309"/>
    </location>
</feature>
<dbReference type="GO" id="GO:0140359">
    <property type="term" value="F:ABC-type transporter activity"/>
    <property type="evidence" value="ECO:0007669"/>
    <property type="project" value="InterPro"/>
</dbReference>
<dbReference type="InterPro" id="IPR036640">
    <property type="entry name" value="ABC1_TM_sf"/>
</dbReference>
<dbReference type="Pfam" id="PF00005">
    <property type="entry name" value="ABC_tran"/>
    <property type="match status" value="1"/>
</dbReference>
<organism evidence="11 12">
    <name type="scientific">Nosema granulosis</name>
    <dbReference type="NCBI Taxonomy" id="83296"/>
    <lineage>
        <taxon>Eukaryota</taxon>
        <taxon>Fungi</taxon>
        <taxon>Fungi incertae sedis</taxon>
        <taxon>Microsporidia</taxon>
        <taxon>Nosematidae</taxon>
        <taxon>Nosema</taxon>
    </lineage>
</organism>
<feature type="transmembrane region" description="Helical" evidence="8">
    <location>
        <begin position="136"/>
        <end position="160"/>
    </location>
</feature>
<feature type="transmembrane region" description="Helical" evidence="8">
    <location>
        <begin position="23"/>
        <end position="41"/>
    </location>
</feature>
<accession>A0A9P6GZ67</accession>
<evidence type="ECO:0000256" key="7">
    <source>
        <dbReference type="ARBA" id="ARBA00024363"/>
    </source>
</evidence>
<keyword evidence="3" id="KW-0547">Nucleotide-binding</keyword>
<evidence type="ECO:0000256" key="5">
    <source>
        <dbReference type="ARBA" id="ARBA00022989"/>
    </source>
</evidence>
<reference evidence="11 12" key="1">
    <citation type="journal article" date="2020" name="Genome Biol. Evol.">
        <title>Comparative genomics of strictly vertically transmitted, feminizing microsporidia endosymbionts of amphipod crustaceans.</title>
        <authorList>
            <person name="Cormier A."/>
            <person name="Chebbi M.A."/>
            <person name="Giraud I."/>
            <person name="Wattier R."/>
            <person name="Teixeira M."/>
            <person name="Gilbert C."/>
            <person name="Rigaud T."/>
            <person name="Cordaux R."/>
        </authorList>
    </citation>
    <scope>NUCLEOTIDE SEQUENCE [LARGE SCALE GENOMIC DNA]</scope>
    <source>
        <strain evidence="11 12">Ou3-Ou53</strain>
    </source>
</reference>
<feature type="domain" description="ABC transporter" evidence="9">
    <location>
        <begin position="340"/>
        <end position="565"/>
    </location>
</feature>
<comment type="caution">
    <text evidence="11">The sequence shown here is derived from an EMBL/GenBank/DDBJ whole genome shotgun (WGS) entry which is preliminary data.</text>
</comment>
<keyword evidence="12" id="KW-1185">Reference proteome</keyword>
<dbReference type="InterPro" id="IPR011527">
    <property type="entry name" value="ABC1_TM_dom"/>
</dbReference>
<keyword evidence="6 8" id="KW-0472">Membrane</keyword>
<dbReference type="Gene3D" id="1.20.1560.10">
    <property type="entry name" value="ABC transporter type 1, transmembrane domain"/>
    <property type="match status" value="1"/>
</dbReference>
<dbReference type="InterPro" id="IPR039421">
    <property type="entry name" value="Type_1_exporter"/>
</dbReference>
<name>A0A9P6GZ67_9MICR</name>
<dbReference type="GO" id="GO:0016020">
    <property type="term" value="C:membrane"/>
    <property type="evidence" value="ECO:0007669"/>
    <property type="project" value="UniProtKB-SubCell"/>
</dbReference>
<dbReference type="AlphaFoldDB" id="A0A9P6GZ67"/>
<comment type="similarity">
    <text evidence="7">Belongs to the ABC transporter superfamily. ABCB family. Heavy Metal importer (TC 3.A.1.210) subfamily.</text>
</comment>
<dbReference type="GO" id="GO:0005524">
    <property type="term" value="F:ATP binding"/>
    <property type="evidence" value="ECO:0007669"/>
    <property type="project" value="UniProtKB-KW"/>
</dbReference>
<dbReference type="SUPFAM" id="SSF52540">
    <property type="entry name" value="P-loop containing nucleoside triphosphate hydrolases"/>
    <property type="match status" value="1"/>
</dbReference>
<dbReference type="OrthoDB" id="6500128at2759"/>
<dbReference type="Pfam" id="PF00664">
    <property type="entry name" value="ABC_membrane"/>
    <property type="match status" value="1"/>
</dbReference>
<evidence type="ECO:0000259" key="9">
    <source>
        <dbReference type="PROSITE" id="PS50893"/>
    </source>
</evidence>
<dbReference type="PANTHER" id="PTHR24221">
    <property type="entry name" value="ATP-BINDING CASSETTE SUB-FAMILY B"/>
    <property type="match status" value="1"/>
</dbReference>
<dbReference type="PROSITE" id="PS50929">
    <property type="entry name" value="ABC_TM1F"/>
    <property type="match status" value="1"/>
</dbReference>
<evidence type="ECO:0000256" key="8">
    <source>
        <dbReference type="SAM" id="Phobius"/>
    </source>
</evidence>
<keyword evidence="5 8" id="KW-1133">Transmembrane helix</keyword>
<dbReference type="InterPro" id="IPR003593">
    <property type="entry name" value="AAA+_ATPase"/>
</dbReference>
<dbReference type="SMART" id="SM00382">
    <property type="entry name" value="AAA"/>
    <property type="match status" value="1"/>
</dbReference>
<evidence type="ECO:0000259" key="10">
    <source>
        <dbReference type="PROSITE" id="PS50929"/>
    </source>
</evidence>
<proteinExistence type="inferred from homology"/>
<dbReference type="PANTHER" id="PTHR24221:SF654">
    <property type="entry name" value="ATP-BINDING CASSETTE SUB-FAMILY B MEMBER 6"/>
    <property type="match status" value="1"/>
</dbReference>
<evidence type="ECO:0000256" key="3">
    <source>
        <dbReference type="ARBA" id="ARBA00022741"/>
    </source>
</evidence>
<dbReference type="GO" id="GO:0016887">
    <property type="term" value="F:ATP hydrolysis activity"/>
    <property type="evidence" value="ECO:0007669"/>
    <property type="project" value="InterPro"/>
</dbReference>
<dbReference type="SUPFAM" id="SSF90123">
    <property type="entry name" value="ABC transporter transmembrane region"/>
    <property type="match status" value="1"/>
</dbReference>
<dbReference type="InterPro" id="IPR003439">
    <property type="entry name" value="ABC_transporter-like_ATP-bd"/>
</dbReference>
<dbReference type="Proteomes" id="UP000740883">
    <property type="component" value="Unassembled WGS sequence"/>
</dbReference>
<evidence type="ECO:0000256" key="6">
    <source>
        <dbReference type="ARBA" id="ARBA00023136"/>
    </source>
</evidence>
<comment type="subcellular location">
    <subcellularLocation>
        <location evidence="1">Membrane</location>
        <topology evidence="1">Multi-pass membrane protein</topology>
    </subcellularLocation>
</comment>
<dbReference type="GO" id="GO:0034040">
    <property type="term" value="F:ATPase-coupled lipid transmembrane transporter activity"/>
    <property type="evidence" value="ECO:0007669"/>
    <property type="project" value="TreeGrafter"/>
</dbReference>
<evidence type="ECO:0000313" key="12">
    <source>
        <dbReference type="Proteomes" id="UP000740883"/>
    </source>
</evidence>
<evidence type="ECO:0000256" key="2">
    <source>
        <dbReference type="ARBA" id="ARBA00022692"/>
    </source>
</evidence>
<keyword evidence="4" id="KW-0067">ATP-binding</keyword>
<sequence>MEAVTNKDVLYNALVTYGYNIPYIRYSVPPVLLFTFLASFLEVHSSYLAKSVTNDLVNSHGLTKNIILYMLCYSGNIIITEFTAMAFSGPIQYVYKVVGVEAFNYYISLDPESYSAIGNGEIQMIIERRSRAYGDIIEYTFTSLLPVVILSFTAFCSVYLNLGRDALIVMLISGVLYVFVTVIFSVLRMNIKKSYNQALDVSSNKLQDYLSNQETIIAYNRQESAIDTFDSTQIPVEKFAILNSRYLYFLYFLQKSLFVIQTAVIVILGVYGRLSSKIDAKELIYYLSISKTLNCALAEMGTLYTKYIQGFLNAKSGHFGNQNSEYNDKVVRNVTLEKAIEFKDVSFAYRSTKLFENMNFKINKGEKVAIIGKNGTGKSTLLKVLLKFYKHEGQILLDGVDINNIHETHYRKVFSYATQNTYLFDGTIKYNIKYGNKFVSDEEIYVLAKKLNIHESIQKLSKGYDSYVGERGRLLSGGERQKVLFMRALLKDSKVLLLDEPTSALDKIAESEVITKIMSEYSDKTVVMILHNLDLLHMFDKVLLVKDKRVQTIENVDNKMKLKGIFDE</sequence>
<evidence type="ECO:0000256" key="4">
    <source>
        <dbReference type="ARBA" id="ARBA00022840"/>
    </source>
</evidence>
<gene>
    <name evidence="11" type="primary">ABCB24_0</name>
    <name evidence="11" type="ORF">NGRA_1344</name>
</gene>
<dbReference type="EMBL" id="SBJO01000081">
    <property type="protein sequence ID" value="KAF9763327.1"/>
    <property type="molecule type" value="Genomic_DNA"/>
</dbReference>
<dbReference type="InterPro" id="IPR027417">
    <property type="entry name" value="P-loop_NTPase"/>
</dbReference>
<feature type="transmembrane region" description="Helical" evidence="8">
    <location>
        <begin position="248"/>
        <end position="271"/>
    </location>
</feature>
<evidence type="ECO:0000313" key="11">
    <source>
        <dbReference type="EMBL" id="KAF9763327.1"/>
    </source>
</evidence>
<dbReference type="PROSITE" id="PS50893">
    <property type="entry name" value="ABC_TRANSPORTER_2"/>
    <property type="match status" value="1"/>
</dbReference>
<protein>
    <submittedName>
        <fullName evidence="11">ABC transporter B family member 24, mitochondrial</fullName>
    </submittedName>
</protein>